<name>A0AAV4QZH0_9ARAC</name>
<evidence type="ECO:0000256" key="1">
    <source>
        <dbReference type="SAM" id="MobiDB-lite"/>
    </source>
</evidence>
<comment type="caution">
    <text evidence="2">The sequence shown here is derived from an EMBL/GenBank/DDBJ whole genome shotgun (WGS) entry which is preliminary data.</text>
</comment>
<feature type="compositionally biased region" description="Polar residues" evidence="1">
    <location>
        <begin position="61"/>
        <end position="74"/>
    </location>
</feature>
<protein>
    <submittedName>
        <fullName evidence="2">Uncharacterized protein</fullName>
    </submittedName>
</protein>
<keyword evidence="3" id="KW-1185">Reference proteome</keyword>
<reference evidence="2 3" key="1">
    <citation type="submission" date="2021-06" db="EMBL/GenBank/DDBJ databases">
        <title>Caerostris darwini draft genome.</title>
        <authorList>
            <person name="Kono N."/>
            <person name="Arakawa K."/>
        </authorList>
    </citation>
    <scope>NUCLEOTIDE SEQUENCE [LARGE SCALE GENOMIC DNA]</scope>
</reference>
<sequence length="82" mass="9044">MLDCRHASHLLAKVFPEGLSGWTAEISKLLKESHSEPREGPLEPAAPEDFCRGPPPRSQRHPNSSAPTLNSVTPEQCFLSLR</sequence>
<organism evidence="2 3">
    <name type="scientific">Caerostris darwini</name>
    <dbReference type="NCBI Taxonomy" id="1538125"/>
    <lineage>
        <taxon>Eukaryota</taxon>
        <taxon>Metazoa</taxon>
        <taxon>Ecdysozoa</taxon>
        <taxon>Arthropoda</taxon>
        <taxon>Chelicerata</taxon>
        <taxon>Arachnida</taxon>
        <taxon>Araneae</taxon>
        <taxon>Araneomorphae</taxon>
        <taxon>Entelegynae</taxon>
        <taxon>Araneoidea</taxon>
        <taxon>Araneidae</taxon>
        <taxon>Caerostris</taxon>
    </lineage>
</organism>
<evidence type="ECO:0000313" key="3">
    <source>
        <dbReference type="Proteomes" id="UP001054837"/>
    </source>
</evidence>
<feature type="region of interest" description="Disordered" evidence="1">
    <location>
        <begin position="31"/>
        <end position="82"/>
    </location>
</feature>
<dbReference type="EMBL" id="BPLQ01005466">
    <property type="protein sequence ID" value="GIY15058.1"/>
    <property type="molecule type" value="Genomic_DNA"/>
</dbReference>
<accession>A0AAV4QZH0</accession>
<gene>
    <name evidence="2" type="ORF">CDAR_117641</name>
</gene>
<evidence type="ECO:0000313" key="2">
    <source>
        <dbReference type="EMBL" id="GIY15058.1"/>
    </source>
</evidence>
<dbReference type="Proteomes" id="UP001054837">
    <property type="component" value="Unassembled WGS sequence"/>
</dbReference>
<proteinExistence type="predicted"/>
<feature type="compositionally biased region" description="Basic and acidic residues" evidence="1">
    <location>
        <begin position="31"/>
        <end position="41"/>
    </location>
</feature>
<dbReference type="AlphaFoldDB" id="A0AAV4QZH0"/>